<feature type="transmembrane region" description="Helical" evidence="4">
    <location>
        <begin position="104"/>
        <end position="122"/>
    </location>
</feature>
<keyword evidence="4" id="KW-0472">Membrane</keyword>
<dbReference type="AlphaFoldDB" id="A0A369QKS4"/>
<dbReference type="PANTHER" id="PTHR43280:SF29">
    <property type="entry name" value="ARAC-FAMILY TRANSCRIPTIONAL REGULATOR"/>
    <property type="match status" value="1"/>
</dbReference>
<dbReference type="GO" id="GO:0003700">
    <property type="term" value="F:DNA-binding transcription factor activity"/>
    <property type="evidence" value="ECO:0007669"/>
    <property type="project" value="InterPro"/>
</dbReference>
<feature type="domain" description="HTH araC/xylS-type" evidence="5">
    <location>
        <begin position="272"/>
        <end position="380"/>
    </location>
</feature>
<dbReference type="OrthoDB" id="5492415at2"/>
<gene>
    <name evidence="6" type="ORF">AHMF7616_02052</name>
</gene>
<organism evidence="6 7">
    <name type="scientific">Adhaeribacter pallidiroseus</name>
    <dbReference type="NCBI Taxonomy" id="2072847"/>
    <lineage>
        <taxon>Bacteria</taxon>
        <taxon>Pseudomonadati</taxon>
        <taxon>Bacteroidota</taxon>
        <taxon>Cytophagia</taxon>
        <taxon>Cytophagales</taxon>
        <taxon>Hymenobacteraceae</taxon>
        <taxon>Adhaeribacter</taxon>
    </lineage>
</organism>
<name>A0A369QKS4_9BACT</name>
<dbReference type="RefSeq" id="WP_115372748.1">
    <property type="nucleotide sequence ID" value="NZ_QASA01000001.1"/>
</dbReference>
<proteinExistence type="predicted"/>
<dbReference type="SMART" id="SM00342">
    <property type="entry name" value="HTH_ARAC"/>
    <property type="match status" value="1"/>
</dbReference>
<evidence type="ECO:0000259" key="5">
    <source>
        <dbReference type="PROSITE" id="PS01124"/>
    </source>
</evidence>
<feature type="transmembrane region" description="Helical" evidence="4">
    <location>
        <begin position="12"/>
        <end position="31"/>
    </location>
</feature>
<dbReference type="PROSITE" id="PS00041">
    <property type="entry name" value="HTH_ARAC_FAMILY_1"/>
    <property type="match status" value="1"/>
</dbReference>
<sequence length="396" mass="45772">MTYQLFLTLGNIMLLIGMVASAFLSSLLILARSIKQPSIQFLTFFLLTISFWLFGIIVKDVTLGLYYPILNWLPFNFTLTLGPSVFFYVKSVCYPEWKSSKKDYLHYLPLIIHVTAQTFYIWEGYTDGVQQPNLTNIYEIINPVVELLTTSSIIVYIALSLKEINLFQIELNLHFSNAGKYKLDWLIKDLRAFAVMWVLWVPFTLYDYLLNNYELPATHYYTVYFLIAATAIWMGIETLLRPALTVDLPPQPNYEKQPDKEQPNAIPLPELVEKSEWLNREITRGQQYLNPELTLRMLAVELDIHHNTLTRIINQGAGKNFSDYINEYRINEVKRKAMNSSYNHLTLEGIAYECGFNSKSTFIRSFKKLAGMPPAAYLKKLKESETGVKMHNASFG</sequence>
<keyword evidence="4" id="KW-1133">Transmembrane helix</keyword>
<comment type="caution">
    <text evidence="6">The sequence shown here is derived from an EMBL/GenBank/DDBJ whole genome shotgun (WGS) entry which is preliminary data.</text>
</comment>
<dbReference type="PANTHER" id="PTHR43280">
    <property type="entry name" value="ARAC-FAMILY TRANSCRIPTIONAL REGULATOR"/>
    <property type="match status" value="1"/>
</dbReference>
<keyword evidence="1" id="KW-0805">Transcription regulation</keyword>
<dbReference type="EMBL" id="QASA01000001">
    <property type="protein sequence ID" value="RDC63449.1"/>
    <property type="molecule type" value="Genomic_DNA"/>
</dbReference>
<reference evidence="6 7" key="1">
    <citation type="submission" date="2018-04" db="EMBL/GenBank/DDBJ databases">
        <title>Adhaeribacter sp. HMF7616 genome sequencing and assembly.</title>
        <authorList>
            <person name="Kang H."/>
            <person name="Kang J."/>
            <person name="Cha I."/>
            <person name="Kim H."/>
            <person name="Joh K."/>
        </authorList>
    </citation>
    <scope>NUCLEOTIDE SEQUENCE [LARGE SCALE GENOMIC DNA]</scope>
    <source>
        <strain evidence="6 7">HMF7616</strain>
    </source>
</reference>
<keyword evidence="2" id="KW-0238">DNA-binding</keyword>
<dbReference type="InterPro" id="IPR018060">
    <property type="entry name" value="HTH_AraC"/>
</dbReference>
<evidence type="ECO:0000256" key="4">
    <source>
        <dbReference type="SAM" id="Phobius"/>
    </source>
</evidence>
<keyword evidence="4" id="KW-0812">Transmembrane</keyword>
<dbReference type="GO" id="GO:0043565">
    <property type="term" value="F:sequence-specific DNA binding"/>
    <property type="evidence" value="ECO:0007669"/>
    <property type="project" value="InterPro"/>
</dbReference>
<dbReference type="Proteomes" id="UP000253919">
    <property type="component" value="Unassembled WGS sequence"/>
</dbReference>
<evidence type="ECO:0000313" key="6">
    <source>
        <dbReference type="EMBL" id="RDC63449.1"/>
    </source>
</evidence>
<evidence type="ECO:0000256" key="2">
    <source>
        <dbReference type="ARBA" id="ARBA00023125"/>
    </source>
</evidence>
<evidence type="ECO:0000256" key="3">
    <source>
        <dbReference type="ARBA" id="ARBA00023163"/>
    </source>
</evidence>
<dbReference type="SUPFAM" id="SSF46689">
    <property type="entry name" value="Homeodomain-like"/>
    <property type="match status" value="1"/>
</dbReference>
<protein>
    <recommendedName>
        <fullName evidence="5">HTH araC/xylS-type domain-containing protein</fullName>
    </recommendedName>
</protein>
<keyword evidence="7" id="KW-1185">Reference proteome</keyword>
<dbReference type="Gene3D" id="1.10.10.60">
    <property type="entry name" value="Homeodomain-like"/>
    <property type="match status" value="2"/>
</dbReference>
<accession>A0A369QKS4</accession>
<dbReference type="InterPro" id="IPR018062">
    <property type="entry name" value="HTH_AraC-typ_CS"/>
</dbReference>
<dbReference type="Pfam" id="PF12833">
    <property type="entry name" value="HTH_18"/>
    <property type="match status" value="1"/>
</dbReference>
<feature type="transmembrane region" description="Helical" evidence="4">
    <location>
        <begin position="137"/>
        <end position="159"/>
    </location>
</feature>
<feature type="transmembrane region" description="Helical" evidence="4">
    <location>
        <begin position="190"/>
        <end position="209"/>
    </location>
</feature>
<feature type="transmembrane region" description="Helical" evidence="4">
    <location>
        <begin position="221"/>
        <end position="240"/>
    </location>
</feature>
<evidence type="ECO:0000313" key="7">
    <source>
        <dbReference type="Proteomes" id="UP000253919"/>
    </source>
</evidence>
<dbReference type="PROSITE" id="PS01124">
    <property type="entry name" value="HTH_ARAC_FAMILY_2"/>
    <property type="match status" value="1"/>
</dbReference>
<dbReference type="InterPro" id="IPR009057">
    <property type="entry name" value="Homeodomain-like_sf"/>
</dbReference>
<feature type="transmembrane region" description="Helical" evidence="4">
    <location>
        <begin position="69"/>
        <end position="92"/>
    </location>
</feature>
<feature type="transmembrane region" description="Helical" evidence="4">
    <location>
        <begin position="38"/>
        <end position="57"/>
    </location>
</feature>
<keyword evidence="3" id="KW-0804">Transcription</keyword>
<evidence type="ECO:0000256" key="1">
    <source>
        <dbReference type="ARBA" id="ARBA00023015"/>
    </source>
</evidence>